<protein>
    <recommendedName>
        <fullName evidence="1">glutathione-specific gamma-glutamylcyclotransferase</fullName>
        <ecNumber evidence="1">4.3.2.7</ecNumber>
    </recommendedName>
</protein>
<dbReference type="PANTHER" id="PTHR12192:SF2">
    <property type="entry name" value="GLUTATHIONE-SPECIFIC GAMMA-GLUTAMYLCYCLOTRANSFERASE 2"/>
    <property type="match status" value="1"/>
</dbReference>
<dbReference type="AlphaFoldDB" id="A0A2W5N8U9"/>
<evidence type="ECO:0000313" key="3">
    <source>
        <dbReference type="EMBL" id="PZQ49896.1"/>
    </source>
</evidence>
<dbReference type="GO" id="GO:0016740">
    <property type="term" value="F:transferase activity"/>
    <property type="evidence" value="ECO:0007669"/>
    <property type="project" value="UniProtKB-KW"/>
</dbReference>
<dbReference type="SUPFAM" id="SSF110857">
    <property type="entry name" value="Gamma-glutamyl cyclotransferase-like"/>
    <property type="match status" value="1"/>
</dbReference>
<dbReference type="EC" id="4.3.2.7" evidence="1"/>
<dbReference type="InterPro" id="IPR013024">
    <property type="entry name" value="GGCT-like"/>
</dbReference>
<dbReference type="Gene3D" id="3.10.490.10">
    <property type="entry name" value="Gamma-glutamyl cyclotransferase-like"/>
    <property type="match status" value="1"/>
</dbReference>
<dbReference type="CDD" id="cd06661">
    <property type="entry name" value="GGCT_like"/>
    <property type="match status" value="1"/>
</dbReference>
<dbReference type="InterPro" id="IPR036568">
    <property type="entry name" value="GGCT-like_sf"/>
</dbReference>
<keyword evidence="3" id="KW-0808">Transferase</keyword>
<evidence type="ECO:0000313" key="4">
    <source>
        <dbReference type="Proteomes" id="UP000249185"/>
    </source>
</evidence>
<dbReference type="EMBL" id="QFPW01000006">
    <property type="protein sequence ID" value="PZQ49896.1"/>
    <property type="molecule type" value="Genomic_DNA"/>
</dbReference>
<proteinExistence type="predicted"/>
<dbReference type="GO" id="GO:0061928">
    <property type="term" value="F:glutathione specific gamma-glutamylcyclotransferase activity"/>
    <property type="evidence" value="ECO:0007669"/>
    <property type="project" value="UniProtKB-EC"/>
</dbReference>
<sequence>MAAEADAGDGAGSAVWIFGYGSLIWKPGFEYAERALAELVGYRREFCMTSIHYRGTPEAPGLVLALDADPAGRCAGVAYRLTEAGGAAALAYVRDRELVSYAYDERLLPLRLKDGRRVEAYVYVVNRDHAQYRGGLTPEEQAEVIARAVGPMGTNAEYLTSTVASLAELGLDDPELVALAAMVAARLRSEGRG</sequence>
<dbReference type="GO" id="GO:0005737">
    <property type="term" value="C:cytoplasm"/>
    <property type="evidence" value="ECO:0007669"/>
    <property type="project" value="TreeGrafter"/>
</dbReference>
<comment type="caution">
    <text evidence="3">The sequence shown here is derived from an EMBL/GenBank/DDBJ whole genome shotgun (WGS) entry which is preliminary data.</text>
</comment>
<dbReference type="PANTHER" id="PTHR12192">
    <property type="entry name" value="CATION TRANSPORT PROTEIN CHAC-RELATED"/>
    <property type="match status" value="1"/>
</dbReference>
<dbReference type="Proteomes" id="UP000249185">
    <property type="component" value="Unassembled WGS sequence"/>
</dbReference>
<keyword evidence="2" id="KW-0456">Lyase</keyword>
<evidence type="ECO:0000256" key="2">
    <source>
        <dbReference type="ARBA" id="ARBA00023239"/>
    </source>
</evidence>
<gene>
    <name evidence="3" type="ORF">DI556_10615</name>
</gene>
<accession>A0A2W5N8U9</accession>
<dbReference type="InterPro" id="IPR006840">
    <property type="entry name" value="ChaC"/>
</dbReference>
<evidence type="ECO:0000256" key="1">
    <source>
        <dbReference type="ARBA" id="ARBA00012344"/>
    </source>
</evidence>
<dbReference type="Pfam" id="PF04752">
    <property type="entry name" value="ChaC"/>
    <property type="match status" value="1"/>
</dbReference>
<dbReference type="GO" id="GO:0006751">
    <property type="term" value="P:glutathione catabolic process"/>
    <property type="evidence" value="ECO:0007669"/>
    <property type="project" value="InterPro"/>
</dbReference>
<name>A0A2W5N8U9_RHOSU</name>
<organism evidence="3 4">
    <name type="scientific">Rhodovulum sulfidophilum</name>
    <name type="common">Rhodobacter sulfidophilus</name>
    <dbReference type="NCBI Taxonomy" id="35806"/>
    <lineage>
        <taxon>Bacteria</taxon>
        <taxon>Pseudomonadati</taxon>
        <taxon>Pseudomonadota</taxon>
        <taxon>Alphaproteobacteria</taxon>
        <taxon>Rhodobacterales</taxon>
        <taxon>Paracoccaceae</taxon>
        <taxon>Rhodovulum</taxon>
    </lineage>
</organism>
<reference evidence="3 4" key="1">
    <citation type="submission" date="2017-08" db="EMBL/GenBank/DDBJ databases">
        <title>Infants hospitalized years apart are colonized by the same room-sourced microbial strains.</title>
        <authorList>
            <person name="Brooks B."/>
            <person name="Olm M.R."/>
            <person name="Firek B.A."/>
            <person name="Baker R."/>
            <person name="Thomas B.C."/>
            <person name="Morowitz M.J."/>
            <person name="Banfield J.F."/>
        </authorList>
    </citation>
    <scope>NUCLEOTIDE SEQUENCE [LARGE SCALE GENOMIC DNA]</scope>
    <source>
        <strain evidence="3">S2_005_002_R2_34</strain>
    </source>
</reference>